<gene>
    <name evidence="2" type="ORF">RHSIM_Rhsim01G0137700</name>
</gene>
<sequence length="295" mass="33608">MPKQKAKEMEKPGGQTIKPTITQRLGGQGSSSSGTPGLSIKEQKAEFKKSLKKKMEEFQQALLEDDDLLSVNSSNMMKEDFKDDKNEVDSQKSTTFGQALDTIQFGKLEADEPISCNWADCVVDDSPLTLKELAMEDLKAAPAKLDDYKAEVKDPLKDFNVGTEGDPKILHVCAALPDEIKDRLKYLLSEFKDCFAWDYPDMPDLNRSLVEHKIPIKKDFVPYQQIPRQMTPEVQREVKKEMERLFKAKFIRPVKYVEWISNIVPVINKNGKVRICIDFRNLNTTSPKMNITCLL</sequence>
<dbReference type="EMBL" id="WJXA01000001">
    <property type="protein sequence ID" value="KAF7154367.1"/>
    <property type="molecule type" value="Genomic_DNA"/>
</dbReference>
<accession>A0A834HJB1</accession>
<feature type="compositionally biased region" description="Low complexity" evidence="1">
    <location>
        <begin position="30"/>
        <end position="39"/>
    </location>
</feature>
<dbReference type="SUPFAM" id="SSF56672">
    <property type="entry name" value="DNA/RNA polymerases"/>
    <property type="match status" value="1"/>
</dbReference>
<keyword evidence="3" id="KW-1185">Reference proteome</keyword>
<dbReference type="PANTHER" id="PTHR24559:SF457">
    <property type="entry name" value="RNA-DIRECTED DNA POLYMERASE HOMOLOG"/>
    <property type="match status" value="1"/>
</dbReference>
<dbReference type="InterPro" id="IPR053134">
    <property type="entry name" value="RNA-dir_DNA_polymerase"/>
</dbReference>
<evidence type="ECO:0000313" key="3">
    <source>
        <dbReference type="Proteomes" id="UP000626092"/>
    </source>
</evidence>
<comment type="caution">
    <text evidence="2">The sequence shown here is derived from an EMBL/GenBank/DDBJ whole genome shotgun (WGS) entry which is preliminary data.</text>
</comment>
<organism evidence="2 3">
    <name type="scientific">Rhododendron simsii</name>
    <name type="common">Sims's rhododendron</name>
    <dbReference type="NCBI Taxonomy" id="118357"/>
    <lineage>
        <taxon>Eukaryota</taxon>
        <taxon>Viridiplantae</taxon>
        <taxon>Streptophyta</taxon>
        <taxon>Embryophyta</taxon>
        <taxon>Tracheophyta</taxon>
        <taxon>Spermatophyta</taxon>
        <taxon>Magnoliopsida</taxon>
        <taxon>eudicotyledons</taxon>
        <taxon>Gunneridae</taxon>
        <taxon>Pentapetalae</taxon>
        <taxon>asterids</taxon>
        <taxon>Ericales</taxon>
        <taxon>Ericaceae</taxon>
        <taxon>Ericoideae</taxon>
        <taxon>Rhodoreae</taxon>
        <taxon>Rhododendron</taxon>
    </lineage>
</organism>
<proteinExistence type="predicted"/>
<dbReference type="PANTHER" id="PTHR24559">
    <property type="entry name" value="TRANSPOSON TY3-I GAG-POL POLYPROTEIN"/>
    <property type="match status" value="1"/>
</dbReference>
<feature type="compositionally biased region" description="Basic and acidic residues" evidence="1">
    <location>
        <begin position="1"/>
        <end position="11"/>
    </location>
</feature>
<dbReference type="Gene3D" id="3.10.10.10">
    <property type="entry name" value="HIV Type 1 Reverse Transcriptase, subunit A, domain 1"/>
    <property type="match status" value="1"/>
</dbReference>
<dbReference type="InterPro" id="IPR043502">
    <property type="entry name" value="DNA/RNA_pol_sf"/>
</dbReference>
<reference evidence="2" key="1">
    <citation type="submission" date="2019-11" db="EMBL/GenBank/DDBJ databases">
        <authorList>
            <person name="Liu Y."/>
            <person name="Hou J."/>
            <person name="Li T.-Q."/>
            <person name="Guan C.-H."/>
            <person name="Wu X."/>
            <person name="Wu H.-Z."/>
            <person name="Ling F."/>
            <person name="Zhang R."/>
            <person name="Shi X.-G."/>
            <person name="Ren J.-P."/>
            <person name="Chen E.-F."/>
            <person name="Sun J.-M."/>
        </authorList>
    </citation>
    <scope>NUCLEOTIDE SEQUENCE</scope>
    <source>
        <strain evidence="2">Adult_tree_wgs_1</strain>
        <tissue evidence="2">Leaves</tissue>
    </source>
</reference>
<feature type="region of interest" description="Disordered" evidence="1">
    <location>
        <begin position="1"/>
        <end position="42"/>
    </location>
</feature>
<evidence type="ECO:0000256" key="1">
    <source>
        <dbReference type="SAM" id="MobiDB-lite"/>
    </source>
</evidence>
<dbReference type="AlphaFoldDB" id="A0A834HJB1"/>
<dbReference type="OrthoDB" id="1741399at2759"/>
<protein>
    <submittedName>
        <fullName evidence="2">Uncharacterized protein</fullName>
    </submittedName>
</protein>
<name>A0A834HJB1_RHOSS</name>
<evidence type="ECO:0000313" key="2">
    <source>
        <dbReference type="EMBL" id="KAF7154367.1"/>
    </source>
</evidence>
<dbReference type="Proteomes" id="UP000626092">
    <property type="component" value="Unassembled WGS sequence"/>
</dbReference>